<name>A0A833JDS6_9BACT</name>
<organism evidence="1 2">
    <name type="scientific">Fluviispira multicolorata</name>
    <dbReference type="NCBI Taxonomy" id="2654512"/>
    <lineage>
        <taxon>Bacteria</taxon>
        <taxon>Pseudomonadati</taxon>
        <taxon>Bdellovibrionota</taxon>
        <taxon>Oligoflexia</taxon>
        <taxon>Silvanigrellales</taxon>
        <taxon>Silvanigrellaceae</taxon>
        <taxon>Fluviispira</taxon>
    </lineage>
</organism>
<reference evidence="1 2" key="1">
    <citation type="submission" date="2019-10" db="EMBL/GenBank/DDBJ databases">
        <title>New genus of Silvanigrellaceae.</title>
        <authorList>
            <person name="Pitt A."/>
            <person name="Hahn M.W."/>
        </authorList>
    </citation>
    <scope>NUCLEOTIDE SEQUENCE [LARGE SCALE GENOMIC DNA]</scope>
    <source>
        <strain evidence="1 2">33A1-SZDP</strain>
    </source>
</reference>
<evidence type="ECO:0000313" key="1">
    <source>
        <dbReference type="EMBL" id="KAB8031065.1"/>
    </source>
</evidence>
<dbReference type="PROSITE" id="PS51257">
    <property type="entry name" value="PROKAR_LIPOPROTEIN"/>
    <property type="match status" value="1"/>
</dbReference>
<dbReference type="EMBL" id="WFLN01000006">
    <property type="protein sequence ID" value="KAB8031065.1"/>
    <property type="molecule type" value="Genomic_DNA"/>
</dbReference>
<dbReference type="Proteomes" id="UP000442694">
    <property type="component" value="Unassembled WGS sequence"/>
</dbReference>
<sequence>MLQKGMLKKLTLSALATALITSCQSLKPLPAGIQFGYEAVNPASIIAIPTFVLPDPSKTSSIDPSIIASENIINLLQKKVIDSFDGQPNINGYPFDVVNKALEKGKSNILENLKGTMNNVAKRFSSRDSTVRSLITSSCLSRKNFVEFYSYCLAGEPKWIENLNSLTARVMNADTALIVVITQIESNFDDNIYSITGGFSILLVDTNNGKLIWGKDGSATLINPVEKKYFPNWTELINTVFSNNFWEDFPGRIINKKVKSK</sequence>
<comment type="caution">
    <text evidence="1">The sequence shown here is derived from an EMBL/GenBank/DDBJ whole genome shotgun (WGS) entry which is preliminary data.</text>
</comment>
<dbReference type="AlphaFoldDB" id="A0A833JDS6"/>
<evidence type="ECO:0000313" key="2">
    <source>
        <dbReference type="Proteomes" id="UP000442694"/>
    </source>
</evidence>
<proteinExistence type="predicted"/>
<keyword evidence="2" id="KW-1185">Reference proteome</keyword>
<accession>A0A833JDS6</accession>
<dbReference type="RefSeq" id="WP_152212990.1">
    <property type="nucleotide sequence ID" value="NZ_WFLN01000006.1"/>
</dbReference>
<evidence type="ECO:0008006" key="3">
    <source>
        <dbReference type="Google" id="ProtNLM"/>
    </source>
</evidence>
<protein>
    <recommendedName>
        <fullName evidence="3">Lipoprotein</fullName>
    </recommendedName>
</protein>
<gene>
    <name evidence="1" type="ORF">GCL57_08850</name>
</gene>